<evidence type="ECO:0000313" key="2">
    <source>
        <dbReference type="Proteomes" id="UP000013051"/>
    </source>
</evidence>
<dbReference type="EMBL" id="AGYV01000003">
    <property type="protein sequence ID" value="ENY87098.1"/>
    <property type="molecule type" value="Genomic_DNA"/>
</dbReference>
<comment type="caution">
    <text evidence="1">The sequence shown here is derived from an EMBL/GenBank/DDBJ whole genome shotgun (WGS) entry which is preliminary data.</text>
</comment>
<dbReference type="RefSeq" id="WP_002607672.1">
    <property type="nucleotide sequence ID" value="NZ_CAXUBV010000002.1"/>
</dbReference>
<proteinExistence type="predicted"/>
<accession>N9WU45</accession>
<gene>
    <name evidence="1" type="ORF">HMPREF1094_01989</name>
</gene>
<dbReference type="HOGENOM" id="CLU_2915427_0_0_9"/>
<evidence type="ECO:0000313" key="1">
    <source>
        <dbReference type="EMBL" id="ENY87098.1"/>
    </source>
</evidence>
<organism evidence="1 2">
    <name type="scientific">[Clostridium] innocuum 2959</name>
    <dbReference type="NCBI Taxonomy" id="999413"/>
    <lineage>
        <taxon>Bacteria</taxon>
        <taxon>Bacillati</taxon>
        <taxon>Bacillota</taxon>
        <taxon>Clostridia</taxon>
        <taxon>Eubacteriales</taxon>
        <taxon>Clostridiaceae</taxon>
        <taxon>Clostridium</taxon>
    </lineage>
</organism>
<keyword evidence="2" id="KW-1185">Reference proteome</keyword>
<protein>
    <submittedName>
        <fullName evidence="1">Uncharacterized protein</fullName>
    </submittedName>
</protein>
<dbReference type="AlphaFoldDB" id="N9WU45"/>
<sequence>MAKLTQETFETICTYMDDEIRDHVHVTIDLPCTPEEFLNRYLELDPDFKEVLDSEFGSIEY</sequence>
<name>N9WU45_CLOIN</name>
<reference evidence="1 2" key="1">
    <citation type="submission" date="2013-01" db="EMBL/GenBank/DDBJ databases">
        <title>The Genome Sequence of Clostridium innocuum 2959.</title>
        <authorList>
            <consortium name="The Broad Institute Genome Sequencing Platform"/>
            <person name="Earl A."/>
            <person name="Ward D."/>
            <person name="Feldgarden M."/>
            <person name="Gevers D."/>
            <person name="Courvalin P."/>
            <person name="Lambert T."/>
            <person name="Walker B."/>
            <person name="Young S.K."/>
            <person name="Zeng Q."/>
            <person name="Gargeya S."/>
            <person name="Fitzgerald M."/>
            <person name="Haas B."/>
            <person name="Abouelleil A."/>
            <person name="Alvarado L."/>
            <person name="Arachchi H.M."/>
            <person name="Berlin A.M."/>
            <person name="Chapman S.B."/>
            <person name="Dewar J."/>
            <person name="Goldberg J."/>
            <person name="Griggs A."/>
            <person name="Gujja S."/>
            <person name="Hansen M."/>
            <person name="Howarth C."/>
            <person name="Imamovic A."/>
            <person name="Larimer J."/>
            <person name="McCowan C."/>
            <person name="Murphy C."/>
            <person name="Neiman D."/>
            <person name="Pearson M."/>
            <person name="Priest M."/>
            <person name="Roberts A."/>
            <person name="Saif S."/>
            <person name="Shea T."/>
            <person name="Sisk P."/>
            <person name="Sykes S."/>
            <person name="Wortman J."/>
            <person name="Nusbaum C."/>
            <person name="Birren B."/>
        </authorList>
    </citation>
    <scope>NUCLEOTIDE SEQUENCE [LARGE SCALE GENOMIC DNA]</scope>
    <source>
        <strain evidence="1 2">2959</strain>
    </source>
</reference>
<dbReference type="Proteomes" id="UP000013051">
    <property type="component" value="Unassembled WGS sequence"/>
</dbReference>